<feature type="region of interest" description="Disordered" evidence="4">
    <location>
        <begin position="1"/>
        <end position="68"/>
    </location>
</feature>
<feature type="domain" description="PPC" evidence="5">
    <location>
        <begin position="74"/>
        <end position="211"/>
    </location>
</feature>
<dbReference type="GO" id="GO:0003680">
    <property type="term" value="F:minor groove of adenine-thymine-rich DNA binding"/>
    <property type="evidence" value="ECO:0007669"/>
    <property type="project" value="InterPro"/>
</dbReference>
<feature type="compositionally biased region" description="Polar residues" evidence="4">
    <location>
        <begin position="1"/>
        <end position="22"/>
    </location>
</feature>
<evidence type="ECO:0000313" key="8">
    <source>
        <dbReference type="Proteomes" id="UP000077755"/>
    </source>
</evidence>
<sequence length="264" mass="26958">MEGFKSNQTGGSASSPYVQQFLSPRDQGDQGDSEKVRVRVQPVAPSSPLHRPRGRPPGSKNKPKAPVVVTRDTPNTLRCHVLEVAAGTDIVECLNEYARRGEKGVFVMSGRGTVSNVNIRQVPSGIVALQGGFEILGLSGAVLPAPVPTGAGGLSIILAGGQGQMLGGIVVGPLIATEKVVLIAAVFPNVVFERLPVEDQEADGNAGGQSAGSQSSGVSGGVGLPLFHVEGNVATPPGPAHSTFAFSADLSGWGGSNVAIKPPF</sequence>
<dbReference type="PANTHER" id="PTHR31100">
    <property type="entry name" value="AT-HOOK MOTIF NUCLEAR-LOCALIZED PROTEIN 15"/>
    <property type="match status" value="1"/>
</dbReference>
<dbReference type="InterPro" id="IPR014476">
    <property type="entry name" value="AHL15-29"/>
</dbReference>
<dbReference type="SUPFAM" id="SSF117856">
    <property type="entry name" value="AF0104/ALDC/Ptd012-like"/>
    <property type="match status" value="1"/>
</dbReference>
<dbReference type="Gene3D" id="3.30.1330.80">
    <property type="entry name" value="Hypothetical protein, similar to alpha- acetolactate decarboxylase, domain 2"/>
    <property type="match status" value="1"/>
</dbReference>
<dbReference type="STRING" id="79200.A0A162AB71"/>
<evidence type="ECO:0000313" key="7">
    <source>
        <dbReference type="EMBL" id="WOG97686.1"/>
    </source>
</evidence>
<dbReference type="InterPro" id="IPR005175">
    <property type="entry name" value="PPC_dom"/>
</dbReference>
<feature type="compositionally biased region" description="Basic and acidic residues" evidence="4">
    <location>
        <begin position="26"/>
        <end position="37"/>
    </location>
</feature>
<dbReference type="Pfam" id="PF03479">
    <property type="entry name" value="PCC"/>
    <property type="match status" value="1"/>
</dbReference>
<evidence type="ECO:0000313" key="6">
    <source>
        <dbReference type="EMBL" id="KZM98692.1"/>
    </source>
</evidence>
<evidence type="ECO:0000259" key="5">
    <source>
        <dbReference type="PROSITE" id="PS51742"/>
    </source>
</evidence>
<keyword evidence="3" id="KW-0804">Transcription</keyword>
<dbReference type="PANTHER" id="PTHR31100:SF51">
    <property type="entry name" value="AT-HOOK MOTIF NUCLEAR-LOCALIZED PROTEIN 29"/>
    <property type="match status" value="1"/>
</dbReference>
<keyword evidence="8" id="KW-1185">Reference proteome</keyword>
<dbReference type="GO" id="GO:0005634">
    <property type="term" value="C:nucleus"/>
    <property type="evidence" value="ECO:0007669"/>
    <property type="project" value="TreeGrafter"/>
</dbReference>
<accession>A0A162AB71</accession>
<dbReference type="Gramene" id="KZM98692">
    <property type="protein sequence ID" value="KZM98692"/>
    <property type="gene ID" value="DCAR_013946"/>
</dbReference>
<evidence type="ECO:0000256" key="2">
    <source>
        <dbReference type="ARBA" id="ARBA00023125"/>
    </source>
</evidence>
<keyword evidence="2" id="KW-0238">DNA-binding</keyword>
<dbReference type="AlphaFoldDB" id="A0A162AB71"/>
<evidence type="ECO:0000256" key="4">
    <source>
        <dbReference type="SAM" id="MobiDB-lite"/>
    </source>
</evidence>
<dbReference type="KEGG" id="dcr:108215787"/>
<dbReference type="EMBL" id="CP093346">
    <property type="protein sequence ID" value="WOG97686.1"/>
    <property type="molecule type" value="Genomic_DNA"/>
</dbReference>
<reference evidence="6" key="1">
    <citation type="journal article" date="2016" name="Nat. Genet.">
        <title>A high-quality carrot genome assembly provides new insights into carotenoid accumulation and asterid genome evolution.</title>
        <authorList>
            <person name="Iorizzo M."/>
            <person name="Ellison S."/>
            <person name="Senalik D."/>
            <person name="Zeng P."/>
            <person name="Satapoomin P."/>
            <person name="Huang J."/>
            <person name="Bowman M."/>
            <person name="Iovene M."/>
            <person name="Sanseverino W."/>
            <person name="Cavagnaro P."/>
            <person name="Yildiz M."/>
            <person name="Macko-Podgorni A."/>
            <person name="Moranska E."/>
            <person name="Grzebelus E."/>
            <person name="Grzebelus D."/>
            <person name="Ashrafi H."/>
            <person name="Zheng Z."/>
            <person name="Cheng S."/>
            <person name="Spooner D."/>
            <person name="Van Deynze A."/>
            <person name="Simon P."/>
        </authorList>
    </citation>
    <scope>NUCLEOTIDE SEQUENCE [LARGE SCALE GENOMIC DNA]</scope>
    <source>
        <tissue evidence="6">Leaf</tissue>
    </source>
</reference>
<dbReference type="GO" id="GO:0003700">
    <property type="term" value="F:DNA-binding transcription factor activity"/>
    <property type="evidence" value="ECO:0007669"/>
    <property type="project" value="TreeGrafter"/>
</dbReference>
<dbReference type="GO" id="GO:0010228">
    <property type="term" value="P:vegetative to reproductive phase transition of meristem"/>
    <property type="evidence" value="ECO:0007669"/>
    <property type="project" value="TreeGrafter"/>
</dbReference>
<dbReference type="CDD" id="cd11378">
    <property type="entry name" value="DUF296"/>
    <property type="match status" value="1"/>
</dbReference>
<evidence type="ECO:0000256" key="3">
    <source>
        <dbReference type="ARBA" id="ARBA00023163"/>
    </source>
</evidence>
<proteinExistence type="predicted"/>
<dbReference type="OrthoDB" id="2156856at2759"/>
<organism evidence="6">
    <name type="scientific">Daucus carota subsp. sativus</name>
    <name type="common">Carrot</name>
    <dbReference type="NCBI Taxonomy" id="79200"/>
    <lineage>
        <taxon>Eukaryota</taxon>
        <taxon>Viridiplantae</taxon>
        <taxon>Streptophyta</taxon>
        <taxon>Embryophyta</taxon>
        <taxon>Tracheophyta</taxon>
        <taxon>Spermatophyta</taxon>
        <taxon>Magnoliopsida</taxon>
        <taxon>eudicotyledons</taxon>
        <taxon>Gunneridae</taxon>
        <taxon>Pentapetalae</taxon>
        <taxon>asterids</taxon>
        <taxon>campanulids</taxon>
        <taxon>Apiales</taxon>
        <taxon>Apiaceae</taxon>
        <taxon>Apioideae</taxon>
        <taxon>Scandiceae</taxon>
        <taxon>Daucinae</taxon>
        <taxon>Daucus</taxon>
        <taxon>Daucus sect. Daucus</taxon>
    </lineage>
</organism>
<keyword evidence="1" id="KW-0805">Transcription regulation</keyword>
<reference evidence="7" key="2">
    <citation type="submission" date="2022-03" db="EMBL/GenBank/DDBJ databases">
        <title>Draft title - Genomic analysis of global carrot germplasm unveils the trajectory of domestication and the origin of high carotenoid orange carrot.</title>
        <authorList>
            <person name="Iorizzo M."/>
            <person name="Ellison S."/>
            <person name="Senalik D."/>
            <person name="Macko-Podgorni A."/>
            <person name="Grzebelus D."/>
            <person name="Bostan H."/>
            <person name="Rolling W."/>
            <person name="Curaba J."/>
            <person name="Simon P."/>
        </authorList>
    </citation>
    <scope>NUCLEOTIDE SEQUENCE</scope>
    <source>
        <tissue evidence="7">Leaf</tissue>
    </source>
</reference>
<gene>
    <name evidence="6" type="ORF">DCAR_013946</name>
    <name evidence="7" type="ORF">DCAR_0417027</name>
</gene>
<evidence type="ECO:0000256" key="1">
    <source>
        <dbReference type="ARBA" id="ARBA00023015"/>
    </source>
</evidence>
<dbReference type="PROSITE" id="PS51742">
    <property type="entry name" value="PPC"/>
    <property type="match status" value="1"/>
</dbReference>
<protein>
    <recommendedName>
        <fullName evidence="5">PPC domain-containing protein</fullName>
    </recommendedName>
</protein>
<dbReference type="EMBL" id="LNRQ01000004">
    <property type="protein sequence ID" value="KZM98692.1"/>
    <property type="molecule type" value="Genomic_DNA"/>
</dbReference>
<dbReference type="Proteomes" id="UP000077755">
    <property type="component" value="Chromosome 4"/>
</dbReference>
<dbReference type="OMA" id="MECVTEY"/>
<name>A0A162AB71_DAUCS</name>